<gene>
    <name evidence="5" type="ORF">FHX40_2439</name>
</gene>
<feature type="transmembrane region" description="Helical" evidence="3">
    <location>
        <begin position="40"/>
        <end position="58"/>
    </location>
</feature>
<dbReference type="NCBIfam" id="TIGR00350">
    <property type="entry name" value="lytR_cpsA_psr"/>
    <property type="match status" value="1"/>
</dbReference>
<evidence type="ECO:0000256" key="1">
    <source>
        <dbReference type="ARBA" id="ARBA00006068"/>
    </source>
</evidence>
<sequence length="545" mass="58041">MTTRLGRAPAESAETGGEEESPDRPKPGGPPRFAKAPTTASVIGWTALSAVLPGIAHLRAGRRRLGLAILIVFGSLLLLTVTAAIVAVTRGGLAGLGSFAVKESTLIGITVIAIVLALAWFALLFHSYISLRPQRLPRDGQIISGIAVGLLCVVVMLPFGFTATTVQTARDVANDIFPTEPEASASPIQAHDPWAGRRRVNFLLIGGDAAGNREGVRTDTMMVASVDTRTGNTVLFSLPRNLQYVRFPKTSPLAEKFPNGFLGDSGQGLLNEVWYYTENHPEVQRGGRYRGWHALKDAIGHTLGLKIDYYALVDMYGFAALIDAIGGLRINVQRDIKWGGLYGTAGTIRAGYRRLNGEEVLWYGRSRVGSDDFDRMARQRCVIGALAQQATPSVVLANFNKIAGAAKRMFRTDIPRDLLEHLVPLALKVKNAKITSLPFVPPTIYTGNPDWQKIRRLTRRAIVESARSGRAAQARATATPSPGAAPSGGSSVAAGAGATPSATPGTNAVASASPTAAQQQRTAVPRRSPTPNEGAQSIEEACNLT</sequence>
<feature type="region of interest" description="Disordered" evidence="2">
    <location>
        <begin position="465"/>
        <end position="545"/>
    </location>
</feature>
<dbReference type="Proteomes" id="UP000319213">
    <property type="component" value="Unassembled WGS sequence"/>
</dbReference>
<keyword evidence="6" id="KW-1185">Reference proteome</keyword>
<keyword evidence="3" id="KW-1133">Transmembrane helix</keyword>
<feature type="domain" description="Cell envelope-related transcriptional attenuator" evidence="4">
    <location>
        <begin position="217"/>
        <end position="390"/>
    </location>
</feature>
<name>A0A543IYU4_9ACTN</name>
<dbReference type="EMBL" id="VFPQ01000001">
    <property type="protein sequence ID" value="TQM75721.1"/>
    <property type="molecule type" value="Genomic_DNA"/>
</dbReference>
<evidence type="ECO:0000313" key="5">
    <source>
        <dbReference type="EMBL" id="TQM75721.1"/>
    </source>
</evidence>
<feature type="transmembrane region" description="Helical" evidence="3">
    <location>
        <begin position="141"/>
        <end position="161"/>
    </location>
</feature>
<feature type="transmembrane region" description="Helical" evidence="3">
    <location>
        <begin position="106"/>
        <end position="129"/>
    </location>
</feature>
<dbReference type="InterPro" id="IPR004474">
    <property type="entry name" value="LytR_CpsA_psr"/>
</dbReference>
<dbReference type="PANTHER" id="PTHR33392:SF6">
    <property type="entry name" value="POLYISOPRENYL-TEICHOIC ACID--PEPTIDOGLYCAN TEICHOIC ACID TRANSFERASE TAGU"/>
    <property type="match status" value="1"/>
</dbReference>
<organism evidence="5 6">
    <name type="scientific">Thermopolyspora flexuosa</name>
    <dbReference type="NCBI Taxonomy" id="103836"/>
    <lineage>
        <taxon>Bacteria</taxon>
        <taxon>Bacillati</taxon>
        <taxon>Actinomycetota</taxon>
        <taxon>Actinomycetes</taxon>
        <taxon>Streptosporangiales</taxon>
        <taxon>Streptosporangiaceae</taxon>
        <taxon>Thermopolyspora</taxon>
    </lineage>
</organism>
<feature type="transmembrane region" description="Helical" evidence="3">
    <location>
        <begin position="65"/>
        <end position="86"/>
    </location>
</feature>
<dbReference type="RefSeq" id="WP_229788238.1">
    <property type="nucleotide sequence ID" value="NZ_BMPV01000001.1"/>
</dbReference>
<protein>
    <submittedName>
        <fullName evidence="5">LytR family transcriptional attenuator</fullName>
    </submittedName>
</protein>
<evidence type="ECO:0000259" key="4">
    <source>
        <dbReference type="Pfam" id="PF03816"/>
    </source>
</evidence>
<feature type="compositionally biased region" description="Polar residues" evidence="2">
    <location>
        <begin position="508"/>
        <end position="522"/>
    </location>
</feature>
<dbReference type="Gene3D" id="3.40.630.190">
    <property type="entry name" value="LCP protein"/>
    <property type="match status" value="1"/>
</dbReference>
<dbReference type="Pfam" id="PF03816">
    <property type="entry name" value="LytR_cpsA_psr"/>
    <property type="match status" value="1"/>
</dbReference>
<evidence type="ECO:0000256" key="2">
    <source>
        <dbReference type="SAM" id="MobiDB-lite"/>
    </source>
</evidence>
<feature type="compositionally biased region" description="Low complexity" evidence="2">
    <location>
        <begin position="465"/>
        <end position="506"/>
    </location>
</feature>
<comment type="similarity">
    <text evidence="1">Belongs to the LytR/CpsA/Psr (LCP) family.</text>
</comment>
<dbReference type="InterPro" id="IPR050922">
    <property type="entry name" value="LytR/CpsA/Psr_CW_biosynth"/>
</dbReference>
<keyword evidence="3" id="KW-0812">Transmembrane</keyword>
<evidence type="ECO:0000256" key="3">
    <source>
        <dbReference type="SAM" id="Phobius"/>
    </source>
</evidence>
<reference evidence="5 6" key="1">
    <citation type="submission" date="2019-06" db="EMBL/GenBank/DDBJ databases">
        <title>Sequencing the genomes of 1000 actinobacteria strains.</title>
        <authorList>
            <person name="Klenk H.-P."/>
        </authorList>
    </citation>
    <scope>NUCLEOTIDE SEQUENCE [LARGE SCALE GENOMIC DNA]</scope>
    <source>
        <strain evidence="5 6">DSM 43186</strain>
    </source>
</reference>
<dbReference type="AlphaFoldDB" id="A0A543IYU4"/>
<proteinExistence type="inferred from homology"/>
<dbReference type="PANTHER" id="PTHR33392">
    <property type="entry name" value="POLYISOPRENYL-TEICHOIC ACID--PEPTIDOGLYCAN TEICHOIC ACID TRANSFERASE TAGU"/>
    <property type="match status" value="1"/>
</dbReference>
<evidence type="ECO:0000313" key="6">
    <source>
        <dbReference type="Proteomes" id="UP000319213"/>
    </source>
</evidence>
<accession>A0A543IYU4</accession>
<comment type="caution">
    <text evidence="5">The sequence shown here is derived from an EMBL/GenBank/DDBJ whole genome shotgun (WGS) entry which is preliminary data.</text>
</comment>
<keyword evidence="3" id="KW-0472">Membrane</keyword>
<feature type="region of interest" description="Disordered" evidence="2">
    <location>
        <begin position="1"/>
        <end position="33"/>
    </location>
</feature>